<organism evidence="1 2">
    <name type="scientific">Mycena chlorophos</name>
    <name type="common">Agaric fungus</name>
    <name type="synonym">Agaricus chlorophos</name>
    <dbReference type="NCBI Taxonomy" id="658473"/>
    <lineage>
        <taxon>Eukaryota</taxon>
        <taxon>Fungi</taxon>
        <taxon>Dikarya</taxon>
        <taxon>Basidiomycota</taxon>
        <taxon>Agaricomycotina</taxon>
        <taxon>Agaricomycetes</taxon>
        <taxon>Agaricomycetidae</taxon>
        <taxon>Agaricales</taxon>
        <taxon>Marasmiineae</taxon>
        <taxon>Mycenaceae</taxon>
        <taxon>Mycena</taxon>
    </lineage>
</organism>
<name>A0ABQ0M6A5_MYCCL</name>
<evidence type="ECO:0000313" key="1">
    <source>
        <dbReference type="EMBL" id="GAT58402.1"/>
    </source>
</evidence>
<gene>
    <name evidence="1" type="ORF">MCHLO_14840</name>
</gene>
<evidence type="ECO:0000313" key="2">
    <source>
        <dbReference type="Proteomes" id="UP000815677"/>
    </source>
</evidence>
<dbReference type="EMBL" id="DF849690">
    <property type="protein sequence ID" value="GAT58402.1"/>
    <property type="molecule type" value="Genomic_DNA"/>
</dbReference>
<keyword evidence="2" id="KW-1185">Reference proteome</keyword>
<protein>
    <submittedName>
        <fullName evidence="1">Uncharacterized protein</fullName>
    </submittedName>
</protein>
<accession>A0ABQ0M6A5</accession>
<reference evidence="1" key="1">
    <citation type="submission" date="2014-09" db="EMBL/GenBank/DDBJ databases">
        <title>Genome sequence of the luminous mushroom Mycena chlorophos for searching fungal bioluminescence genes.</title>
        <authorList>
            <person name="Tanaka Y."/>
            <person name="Kasuga D."/>
            <person name="Oba Y."/>
            <person name="Hase S."/>
            <person name="Sato K."/>
            <person name="Oba Y."/>
            <person name="Sakakibara Y."/>
        </authorList>
    </citation>
    <scope>NUCLEOTIDE SEQUENCE</scope>
</reference>
<proteinExistence type="predicted"/>
<dbReference type="Proteomes" id="UP000815677">
    <property type="component" value="Unassembled WGS sequence"/>
</dbReference>
<sequence>MSSSPFTAETGLRRLLEENGSSKKGLPIRMLNEFMVKEHPLNRKPRVLDFLSLLGKTTIDDLALISVDGTVVQDSEILTGFSVSLKPVNLSVLVVDDEYKTEHAWYCLMEPSAPYAATWALYLRAHRFTVKLVRSAFDDSSTSFKSWMQAVEAEEGDGAVFLGSGQNLVHVVAILEFTLANAH</sequence>